<dbReference type="FunFam" id="2.120.10.30:FF:000126">
    <property type="entry name" value="Senescence marker protein-30"/>
    <property type="match status" value="1"/>
</dbReference>
<evidence type="ECO:0000256" key="2">
    <source>
        <dbReference type="PIRSR" id="PIRSR605511-1"/>
    </source>
</evidence>
<feature type="binding site" evidence="3">
    <location>
        <position position="121"/>
    </location>
    <ligand>
        <name>substrate</name>
    </ligand>
</feature>
<keyword evidence="6" id="KW-1185">Reference proteome</keyword>
<name>A0A3S2W1S5_9BACI</name>
<protein>
    <submittedName>
        <fullName evidence="5">SMP-30/gluconolactonase/LRE family protein</fullName>
    </submittedName>
</protein>
<feature type="binding site" evidence="3">
    <location>
        <position position="103"/>
    </location>
    <ligand>
        <name>substrate</name>
    </ligand>
</feature>
<feature type="active site" description="Proton donor/acceptor" evidence="2">
    <location>
        <position position="199"/>
    </location>
</feature>
<dbReference type="GO" id="GO:0005509">
    <property type="term" value="F:calcium ion binding"/>
    <property type="evidence" value="ECO:0007669"/>
    <property type="project" value="TreeGrafter"/>
</dbReference>
<dbReference type="EMBL" id="RZTZ01000012">
    <property type="protein sequence ID" value="RVT58517.1"/>
    <property type="molecule type" value="Genomic_DNA"/>
</dbReference>
<proteinExistence type="inferred from homology"/>
<dbReference type="RefSeq" id="WP_127740671.1">
    <property type="nucleotide sequence ID" value="NZ_CAJCKN010000012.1"/>
</dbReference>
<dbReference type="PANTHER" id="PTHR10907">
    <property type="entry name" value="REGUCALCIN"/>
    <property type="match status" value="1"/>
</dbReference>
<accession>A0A3S2W1S5</accession>
<feature type="binding site" evidence="3">
    <location>
        <position position="149"/>
    </location>
    <ligand>
        <name>a divalent metal cation</name>
        <dbReference type="ChEBI" id="CHEBI:60240"/>
    </ligand>
</feature>
<comment type="similarity">
    <text evidence="1">Belongs to the SMP-30/CGR1 family.</text>
</comment>
<keyword evidence="3" id="KW-0479">Metal-binding</keyword>
<dbReference type="InterPro" id="IPR013658">
    <property type="entry name" value="SGL"/>
</dbReference>
<dbReference type="GO" id="GO:0004341">
    <property type="term" value="F:gluconolactonase activity"/>
    <property type="evidence" value="ECO:0007669"/>
    <property type="project" value="TreeGrafter"/>
</dbReference>
<organism evidence="5 6">
    <name type="scientific">Niallia taxi</name>
    <dbReference type="NCBI Taxonomy" id="2499688"/>
    <lineage>
        <taxon>Bacteria</taxon>
        <taxon>Bacillati</taxon>
        <taxon>Bacillota</taxon>
        <taxon>Bacilli</taxon>
        <taxon>Bacillales</taxon>
        <taxon>Bacillaceae</taxon>
        <taxon>Niallia</taxon>
    </lineage>
</organism>
<keyword evidence="3" id="KW-0862">Zinc</keyword>
<comment type="cofactor">
    <cofactor evidence="3">
        <name>Zn(2+)</name>
        <dbReference type="ChEBI" id="CHEBI:29105"/>
    </cofactor>
    <text evidence="3">Binds 1 divalent metal cation per subunit.</text>
</comment>
<sequence>MVRKLELVFDANAELGEGPFWDDKKELLYWVDIDKRKVCIHNPSKNENKEVVLSQKVSAIIPVPDGNKAVVALENGIHYLDLDSGELQAIFDPEEHLPSNRFNDGKCDAQGRFWAGTMSTEDEKEKAALYCLEKDGTITKKVDKLSTSNGLAWSLDNKYLYLIDTPVQKVYQFDYDLDSGDIENKQAIIDFSDEDGFPDGMTIDEEGMLWIAHWGGGQVSRWNPNSGKKLEAINVPAPNVTSCAFGGENTQELYITTARTGMSTEELEKFPLSGALYKCKMDVKGFPGNYFGG</sequence>
<dbReference type="PRINTS" id="PR01790">
    <property type="entry name" value="SMP30FAMILY"/>
</dbReference>
<dbReference type="PANTHER" id="PTHR10907:SF47">
    <property type="entry name" value="REGUCALCIN"/>
    <property type="match status" value="1"/>
</dbReference>
<evidence type="ECO:0000256" key="3">
    <source>
        <dbReference type="PIRSR" id="PIRSR605511-2"/>
    </source>
</evidence>
<dbReference type="GO" id="GO:0019853">
    <property type="term" value="P:L-ascorbic acid biosynthetic process"/>
    <property type="evidence" value="ECO:0007669"/>
    <property type="project" value="TreeGrafter"/>
</dbReference>
<reference evidence="5 6" key="1">
    <citation type="submission" date="2019-01" db="EMBL/GenBank/DDBJ databases">
        <title>Bacillus sp. M5HDSG1-1, whole genome shotgun sequence.</title>
        <authorList>
            <person name="Tuo L."/>
        </authorList>
    </citation>
    <scope>NUCLEOTIDE SEQUENCE [LARGE SCALE GENOMIC DNA]</scope>
    <source>
        <strain evidence="5 6">M5HDSG1-1</strain>
    </source>
</reference>
<dbReference type="AlphaFoldDB" id="A0A3S2W1S5"/>
<evidence type="ECO:0000259" key="4">
    <source>
        <dbReference type="Pfam" id="PF08450"/>
    </source>
</evidence>
<feature type="binding site" evidence="3">
    <location>
        <position position="17"/>
    </location>
    <ligand>
        <name>a divalent metal cation</name>
        <dbReference type="ChEBI" id="CHEBI:60240"/>
    </ligand>
</feature>
<evidence type="ECO:0000313" key="5">
    <source>
        <dbReference type="EMBL" id="RVT58517.1"/>
    </source>
</evidence>
<evidence type="ECO:0000313" key="6">
    <source>
        <dbReference type="Proteomes" id="UP000288024"/>
    </source>
</evidence>
<feature type="binding site" evidence="3">
    <location>
        <position position="199"/>
    </location>
    <ligand>
        <name>a divalent metal cation</name>
        <dbReference type="ChEBI" id="CHEBI:60240"/>
    </ligand>
</feature>
<comment type="caution">
    <text evidence="5">The sequence shown here is derived from an EMBL/GenBank/DDBJ whole genome shotgun (WGS) entry which is preliminary data.</text>
</comment>
<dbReference type="InterPro" id="IPR011042">
    <property type="entry name" value="6-blade_b-propeller_TolB-like"/>
</dbReference>
<gene>
    <name evidence="5" type="ORF">EM808_21575</name>
</gene>
<dbReference type="Pfam" id="PF08450">
    <property type="entry name" value="SGL"/>
    <property type="match status" value="1"/>
</dbReference>
<dbReference type="SUPFAM" id="SSF63829">
    <property type="entry name" value="Calcium-dependent phosphotriesterase"/>
    <property type="match status" value="1"/>
</dbReference>
<dbReference type="Gene3D" id="2.120.10.30">
    <property type="entry name" value="TolB, C-terminal domain"/>
    <property type="match status" value="1"/>
</dbReference>
<feature type="domain" description="SMP-30/Gluconolactonase/LRE-like region" evidence="4">
    <location>
        <begin position="15"/>
        <end position="259"/>
    </location>
</feature>
<dbReference type="Proteomes" id="UP000288024">
    <property type="component" value="Unassembled WGS sequence"/>
</dbReference>
<evidence type="ECO:0000256" key="1">
    <source>
        <dbReference type="ARBA" id="ARBA00008853"/>
    </source>
</evidence>
<feature type="binding site" evidence="3">
    <location>
        <position position="101"/>
    </location>
    <ligand>
        <name>substrate</name>
    </ligand>
</feature>
<dbReference type="InterPro" id="IPR005511">
    <property type="entry name" value="SMP-30"/>
</dbReference>